<name>A0ACB5RAJ9_9CLOT</name>
<dbReference type="Proteomes" id="UP001058074">
    <property type="component" value="Unassembled WGS sequence"/>
</dbReference>
<evidence type="ECO:0000313" key="2">
    <source>
        <dbReference type="Proteomes" id="UP001058074"/>
    </source>
</evidence>
<reference evidence="1" key="1">
    <citation type="journal article" date="2025" name="Int. J. Syst. Evol. Microbiol.">
        <title>Inconstantimicrobium mannanitabidum sp. nov., a novel member of the family Clostridiaceae isolated from anoxic soil under the treatment of reductive soil disinfestation.</title>
        <authorList>
            <person name="Ueki A."/>
            <person name="Tonouchi A."/>
            <person name="Honma S."/>
            <person name="Kaku N."/>
            <person name="Ueki K."/>
        </authorList>
    </citation>
    <scope>NUCLEOTIDE SEQUENCE</scope>
    <source>
        <strain evidence="1">TW13</strain>
    </source>
</reference>
<sequence length="340" mass="36780">MYLDKSLLISGDAGHNCYPDSGAVGIRVEDTCTKEIWLSVQAKLISLGYKVKDTTPYNQRFNSVSGSLGYRVNLANASGSQFHLCVHLNIGGGKGVEAWISATGGRAEELANQLCNSIAGLGYTNRGVKVGNLYVPKYTNMPCVLIEVCFLDSQEDMNRYNVDSISNAIVKALTNETASSGGNNQGGNSGNTVDQKTDSNTTITSNAVIVNDWLYVRDSSGNIIPGRVDVGDKIQVKDVQYGNGLALVKYPVPSGTRTEFVKNATNCISYFYQNQWSNGSTSEIVYEDSACTKPIGKINPYEKATPLCRVNGVLKVVYNTIKGTNTKSGFVRYNGGFNKF</sequence>
<keyword evidence="2" id="KW-1185">Reference proteome</keyword>
<evidence type="ECO:0000313" key="1">
    <source>
        <dbReference type="EMBL" id="GKX66217.1"/>
    </source>
</evidence>
<accession>A0ACB5RAJ9</accession>
<organism evidence="1 2">
    <name type="scientific">Inconstantimicrobium mannanitabidum</name>
    <dbReference type="NCBI Taxonomy" id="1604901"/>
    <lineage>
        <taxon>Bacteria</taxon>
        <taxon>Bacillati</taxon>
        <taxon>Bacillota</taxon>
        <taxon>Clostridia</taxon>
        <taxon>Eubacteriales</taxon>
        <taxon>Clostridiaceae</taxon>
        <taxon>Inconstantimicrobium</taxon>
    </lineage>
</organism>
<protein>
    <submittedName>
        <fullName evidence="1">Uncharacterized protein</fullName>
    </submittedName>
</protein>
<gene>
    <name evidence="1" type="ORF">rsdtw13_14750</name>
</gene>
<comment type="caution">
    <text evidence="1">The sequence shown here is derived from an EMBL/GenBank/DDBJ whole genome shotgun (WGS) entry which is preliminary data.</text>
</comment>
<proteinExistence type="predicted"/>
<dbReference type="EMBL" id="BROD01000001">
    <property type="protein sequence ID" value="GKX66217.1"/>
    <property type="molecule type" value="Genomic_DNA"/>
</dbReference>